<name>A0A1N6GMK1_9SPHN</name>
<keyword evidence="3" id="KW-0804">Transcription</keyword>
<dbReference type="RefSeq" id="WP_074205848.1">
    <property type="nucleotide sequence ID" value="NZ_FSQW01000002.1"/>
</dbReference>
<gene>
    <name evidence="6" type="ORF">SAMN02745824_2900</name>
</gene>
<keyword evidence="1" id="KW-0805">Transcription regulation</keyword>
<dbReference type="EMBL" id="FSQW01000002">
    <property type="protein sequence ID" value="SIO08745.1"/>
    <property type="molecule type" value="Genomic_DNA"/>
</dbReference>
<dbReference type="PANTHER" id="PTHR30055">
    <property type="entry name" value="HTH-TYPE TRANSCRIPTIONAL REGULATOR RUTR"/>
    <property type="match status" value="1"/>
</dbReference>
<dbReference type="SUPFAM" id="SSF46689">
    <property type="entry name" value="Homeodomain-like"/>
    <property type="match status" value="1"/>
</dbReference>
<sequence>MKNMIRPSAEQSVIAAGFDLLNENPKASLAEIASHAGVGRATLHRHFSGREDLIRAMAWTAIREMDQAVEAACSESPSYSDAIRQMLGALIPLGDRYQFLLREPVEDHADIAAEFQKQQHEMRELVDAAKNEGLFDTAVPTDWITRSFDNILYAAWESVMAEETTPSQATTLAWQTLVHGLGANKNGQ</sequence>
<dbReference type="Gene3D" id="1.10.357.10">
    <property type="entry name" value="Tetracycline Repressor, domain 2"/>
    <property type="match status" value="1"/>
</dbReference>
<feature type="domain" description="HTH tetR-type" evidence="5">
    <location>
        <begin position="7"/>
        <end position="65"/>
    </location>
</feature>
<evidence type="ECO:0000313" key="6">
    <source>
        <dbReference type="EMBL" id="SIO08745.1"/>
    </source>
</evidence>
<dbReference type="GO" id="GO:0000976">
    <property type="term" value="F:transcription cis-regulatory region binding"/>
    <property type="evidence" value="ECO:0007669"/>
    <property type="project" value="TreeGrafter"/>
</dbReference>
<reference evidence="7" key="1">
    <citation type="submission" date="2016-11" db="EMBL/GenBank/DDBJ databases">
        <authorList>
            <person name="Varghese N."/>
            <person name="Submissions S."/>
        </authorList>
    </citation>
    <scope>NUCLEOTIDE SEQUENCE [LARGE SCALE GENOMIC DNA]</scope>
    <source>
        <strain evidence="7">DSM 22363</strain>
    </source>
</reference>
<proteinExistence type="predicted"/>
<evidence type="ECO:0000313" key="7">
    <source>
        <dbReference type="Proteomes" id="UP000185192"/>
    </source>
</evidence>
<feature type="DNA-binding region" description="H-T-H motif" evidence="4">
    <location>
        <begin position="28"/>
        <end position="47"/>
    </location>
</feature>
<dbReference type="GO" id="GO:0003700">
    <property type="term" value="F:DNA-binding transcription factor activity"/>
    <property type="evidence" value="ECO:0007669"/>
    <property type="project" value="TreeGrafter"/>
</dbReference>
<dbReference type="AlphaFoldDB" id="A0A1N6GMK1"/>
<dbReference type="OrthoDB" id="9795011at2"/>
<accession>A0A1N6GMK1</accession>
<dbReference type="PANTHER" id="PTHR30055:SF234">
    <property type="entry name" value="HTH-TYPE TRANSCRIPTIONAL REGULATOR BETI"/>
    <property type="match status" value="1"/>
</dbReference>
<evidence type="ECO:0000256" key="3">
    <source>
        <dbReference type="ARBA" id="ARBA00023163"/>
    </source>
</evidence>
<dbReference type="PROSITE" id="PS50977">
    <property type="entry name" value="HTH_TETR_2"/>
    <property type="match status" value="1"/>
</dbReference>
<evidence type="ECO:0000256" key="4">
    <source>
        <dbReference type="PROSITE-ProRule" id="PRU00335"/>
    </source>
</evidence>
<evidence type="ECO:0000256" key="1">
    <source>
        <dbReference type="ARBA" id="ARBA00023015"/>
    </source>
</evidence>
<dbReference type="InterPro" id="IPR001647">
    <property type="entry name" value="HTH_TetR"/>
</dbReference>
<protein>
    <submittedName>
        <fullName evidence="6">Transcriptional regulator, TetR family</fullName>
    </submittedName>
</protein>
<evidence type="ECO:0000259" key="5">
    <source>
        <dbReference type="PROSITE" id="PS50977"/>
    </source>
</evidence>
<dbReference type="InterPro" id="IPR009057">
    <property type="entry name" value="Homeodomain-like_sf"/>
</dbReference>
<organism evidence="6 7">
    <name type="scientific">Parasphingorhabdus marina DSM 22363</name>
    <dbReference type="NCBI Taxonomy" id="1123272"/>
    <lineage>
        <taxon>Bacteria</taxon>
        <taxon>Pseudomonadati</taxon>
        <taxon>Pseudomonadota</taxon>
        <taxon>Alphaproteobacteria</taxon>
        <taxon>Sphingomonadales</taxon>
        <taxon>Sphingomonadaceae</taxon>
        <taxon>Parasphingorhabdus</taxon>
    </lineage>
</organism>
<evidence type="ECO:0000256" key="2">
    <source>
        <dbReference type="ARBA" id="ARBA00023125"/>
    </source>
</evidence>
<keyword evidence="7" id="KW-1185">Reference proteome</keyword>
<dbReference type="Pfam" id="PF00440">
    <property type="entry name" value="TetR_N"/>
    <property type="match status" value="1"/>
</dbReference>
<dbReference type="Proteomes" id="UP000185192">
    <property type="component" value="Unassembled WGS sequence"/>
</dbReference>
<keyword evidence="2 4" id="KW-0238">DNA-binding</keyword>
<dbReference type="STRING" id="1123272.SAMN02745824_2900"/>
<dbReference type="InterPro" id="IPR050109">
    <property type="entry name" value="HTH-type_TetR-like_transc_reg"/>
</dbReference>